<gene>
    <name evidence="6" type="primary">btr_4</name>
    <name evidence="6" type="ORF">NCTC13038_02817</name>
</gene>
<feature type="transmembrane region" description="Helical" evidence="4">
    <location>
        <begin position="183"/>
        <end position="204"/>
    </location>
</feature>
<keyword evidence="4" id="KW-0472">Membrane</keyword>
<dbReference type="EMBL" id="CAADJG010000002">
    <property type="protein sequence ID" value="VFS72842.1"/>
    <property type="molecule type" value="Genomic_DNA"/>
</dbReference>
<dbReference type="SMART" id="SM00342">
    <property type="entry name" value="HTH_ARAC"/>
    <property type="match status" value="1"/>
</dbReference>
<sequence length="343" mass="37218">MLSVPFPLITLSALLILLATALFAQKQRHTGTLRFVLACIVLVAVSTLRWEYESSILRNIQSGLAIMLPPLAWHGFVSLTEIGRRCHLLLLLLFAPAALALIIRIVWPPATDPVLFLLFAGYGCSLLRLAWRGEHRFTLSRLGESPQTTKMAFFAGCFLCLSALTDLAVTFDFSLTGGRLAPAIVMGFQAALLPLIAAAIVIAGRPAAVAQAESKAALPTRAAPPEEELAKVYAGLEKQVRETELYLNPDLTLSLLARKTGIPARQLSGAVNAISQCNVSQWINGLRIERAQALLLSTPLPVTEIMFESGFTTKSNFNREFQRICGLSPTSFRQQAGGNPVPN</sequence>
<dbReference type="PANTHER" id="PTHR43280">
    <property type="entry name" value="ARAC-FAMILY TRANSCRIPTIONAL REGULATOR"/>
    <property type="match status" value="1"/>
</dbReference>
<feature type="transmembrane region" description="Helical" evidence="4">
    <location>
        <begin position="152"/>
        <end position="171"/>
    </location>
</feature>
<feature type="transmembrane region" description="Helical" evidence="4">
    <location>
        <begin position="88"/>
        <end position="107"/>
    </location>
</feature>
<dbReference type="AlphaFoldDB" id="A0A485BLG0"/>
<reference evidence="6 7" key="1">
    <citation type="submission" date="2019-03" db="EMBL/GenBank/DDBJ databases">
        <authorList>
            <consortium name="Pathogen Informatics"/>
        </authorList>
    </citation>
    <scope>NUCLEOTIDE SEQUENCE [LARGE SCALE GENOMIC DNA]</scope>
    <source>
        <strain evidence="6 7">NCTC13038</strain>
    </source>
</reference>
<evidence type="ECO:0000256" key="3">
    <source>
        <dbReference type="ARBA" id="ARBA00023163"/>
    </source>
</evidence>
<dbReference type="Proteomes" id="UP000332594">
    <property type="component" value="Unassembled WGS sequence"/>
</dbReference>
<dbReference type="Gene3D" id="1.10.10.60">
    <property type="entry name" value="Homeodomain-like"/>
    <property type="match status" value="1"/>
</dbReference>
<feature type="domain" description="HTH araC/xylS-type" evidence="5">
    <location>
        <begin position="230"/>
        <end position="335"/>
    </location>
</feature>
<dbReference type="InterPro" id="IPR009057">
    <property type="entry name" value="Homeodomain-like_sf"/>
</dbReference>
<evidence type="ECO:0000313" key="7">
    <source>
        <dbReference type="Proteomes" id="UP000332594"/>
    </source>
</evidence>
<feature type="transmembrane region" description="Helical" evidence="4">
    <location>
        <begin position="6"/>
        <end position="24"/>
    </location>
</feature>
<evidence type="ECO:0000256" key="4">
    <source>
        <dbReference type="SAM" id="Phobius"/>
    </source>
</evidence>
<keyword evidence="4" id="KW-1133">Transmembrane helix</keyword>
<keyword evidence="3" id="KW-0804">Transcription</keyword>
<dbReference type="PROSITE" id="PS01124">
    <property type="entry name" value="HTH_ARAC_FAMILY_2"/>
    <property type="match status" value="1"/>
</dbReference>
<feature type="transmembrane region" description="Helical" evidence="4">
    <location>
        <begin position="113"/>
        <end position="131"/>
    </location>
</feature>
<keyword evidence="2" id="KW-0238">DNA-binding</keyword>
<evidence type="ECO:0000259" key="5">
    <source>
        <dbReference type="PROSITE" id="PS01124"/>
    </source>
</evidence>
<dbReference type="GO" id="GO:0043565">
    <property type="term" value="F:sequence-specific DNA binding"/>
    <property type="evidence" value="ECO:0007669"/>
    <property type="project" value="InterPro"/>
</dbReference>
<evidence type="ECO:0000256" key="1">
    <source>
        <dbReference type="ARBA" id="ARBA00023015"/>
    </source>
</evidence>
<evidence type="ECO:0000313" key="6">
    <source>
        <dbReference type="EMBL" id="VFS72842.1"/>
    </source>
</evidence>
<dbReference type="RefSeq" id="WP_134526075.1">
    <property type="nucleotide sequence ID" value="NZ_BJNO01000001.1"/>
</dbReference>
<dbReference type="SUPFAM" id="SSF46689">
    <property type="entry name" value="Homeodomain-like"/>
    <property type="match status" value="1"/>
</dbReference>
<dbReference type="InterPro" id="IPR018060">
    <property type="entry name" value="HTH_AraC"/>
</dbReference>
<keyword evidence="1" id="KW-0805">Transcription regulation</keyword>
<name>A0A485BLG0_RAOTE</name>
<keyword evidence="4" id="KW-0812">Transmembrane</keyword>
<organism evidence="6 7">
    <name type="scientific">Raoultella terrigena</name>
    <name type="common">Klebsiella terrigena</name>
    <dbReference type="NCBI Taxonomy" id="577"/>
    <lineage>
        <taxon>Bacteria</taxon>
        <taxon>Pseudomonadati</taxon>
        <taxon>Pseudomonadota</taxon>
        <taxon>Gammaproteobacteria</taxon>
        <taxon>Enterobacterales</taxon>
        <taxon>Enterobacteriaceae</taxon>
        <taxon>Klebsiella/Raoultella group</taxon>
        <taxon>Raoultella</taxon>
    </lineage>
</organism>
<dbReference type="GO" id="GO:0003700">
    <property type="term" value="F:DNA-binding transcription factor activity"/>
    <property type="evidence" value="ECO:0007669"/>
    <property type="project" value="InterPro"/>
</dbReference>
<evidence type="ECO:0000256" key="2">
    <source>
        <dbReference type="ARBA" id="ARBA00023125"/>
    </source>
</evidence>
<feature type="transmembrane region" description="Helical" evidence="4">
    <location>
        <begin position="31"/>
        <end position="50"/>
    </location>
</feature>
<proteinExistence type="predicted"/>
<accession>A0A485BLG0</accession>
<protein>
    <submittedName>
        <fullName evidence="6">Bacillibactin transport regulator</fullName>
    </submittedName>
</protein>
<feature type="transmembrane region" description="Helical" evidence="4">
    <location>
        <begin position="56"/>
        <end position="76"/>
    </location>
</feature>
<dbReference type="Pfam" id="PF12833">
    <property type="entry name" value="HTH_18"/>
    <property type="match status" value="1"/>
</dbReference>
<dbReference type="PANTHER" id="PTHR43280:SF29">
    <property type="entry name" value="ARAC-FAMILY TRANSCRIPTIONAL REGULATOR"/>
    <property type="match status" value="1"/>
</dbReference>